<organism evidence="4 5">
    <name type="scientific">Pseudomonas putida</name>
    <name type="common">Arthrobacter siderocapsulatus</name>
    <dbReference type="NCBI Taxonomy" id="303"/>
    <lineage>
        <taxon>Bacteria</taxon>
        <taxon>Pseudomonadati</taxon>
        <taxon>Pseudomonadota</taxon>
        <taxon>Gammaproteobacteria</taxon>
        <taxon>Pseudomonadales</taxon>
        <taxon>Pseudomonadaceae</taxon>
        <taxon>Pseudomonas</taxon>
    </lineage>
</organism>
<protein>
    <recommendedName>
        <fullName evidence="3">Flavodoxin-like fold domain-containing protein</fullName>
    </recommendedName>
</protein>
<comment type="caution">
    <text evidence="4">The sequence shown here is derived from an EMBL/GenBank/DDBJ whole genome shotgun (WGS) entry which is preliminary data.</text>
</comment>
<dbReference type="Gene3D" id="3.40.50.360">
    <property type="match status" value="1"/>
</dbReference>
<gene>
    <name evidence="4" type="ORF">PSEMO_49320</name>
</gene>
<dbReference type="InterPro" id="IPR051545">
    <property type="entry name" value="NAD(P)H_dehydrogenase_qn"/>
</dbReference>
<evidence type="ECO:0000256" key="1">
    <source>
        <dbReference type="ARBA" id="ARBA00006252"/>
    </source>
</evidence>
<feature type="domain" description="Flavodoxin-like fold" evidence="3">
    <location>
        <begin position="1"/>
        <end position="206"/>
    </location>
</feature>
<dbReference type="InterPro" id="IPR003680">
    <property type="entry name" value="Flavodoxin_fold"/>
</dbReference>
<dbReference type="PANTHER" id="PTHR10204">
    <property type="entry name" value="NAD P H OXIDOREDUCTASE-RELATED"/>
    <property type="match status" value="1"/>
</dbReference>
<dbReference type="InterPro" id="IPR029039">
    <property type="entry name" value="Flavoprotein-like_sf"/>
</dbReference>
<sequence length="233" mass="26119">MKVLIVHAHPEPQSFTAALRDQALRTFTDQGHEVQVSDLYAMGWNPVASAADFGHRENPEYLVYALEQRLGVKSGSIAADIQQELDKLLWADLLVLNFPIFWFSAPAMLKGWIDRVLVSGVCYGGKRFYDQGGLAGKRALVTVTLGGREHMFGEGAIHGPLEDMLRPILRGTLAYVGFEVLAPFVAWHVPYISDEARKGFLEDYRVRLEQLSDDLPLEFPKLGQFDEGLYPLK</sequence>
<reference evidence="4 5" key="1">
    <citation type="submission" date="2016-10" db="EMBL/GenBank/DDBJ databases">
        <title>Genome Sequence of Pseudomonas putida GM4FR.</title>
        <authorList>
            <person name="Poehlein A."/>
            <person name="Wemheuer F."/>
            <person name="Hollensteiner J."/>
            <person name="Wemheuer B."/>
        </authorList>
    </citation>
    <scope>NUCLEOTIDE SEQUENCE [LARGE SCALE GENOMIC DNA]</scope>
    <source>
        <strain evidence="4 5">GM4FR</strain>
    </source>
</reference>
<dbReference type="Proteomes" id="UP000186736">
    <property type="component" value="Unassembled WGS sequence"/>
</dbReference>
<name>A0A1Q9QYF2_PSEPU</name>
<dbReference type="AlphaFoldDB" id="A0A1Q9QYF2"/>
<evidence type="ECO:0000313" key="4">
    <source>
        <dbReference type="EMBL" id="OLS60199.1"/>
    </source>
</evidence>
<dbReference type="EMBL" id="MKZO01000048">
    <property type="protein sequence ID" value="OLS60199.1"/>
    <property type="molecule type" value="Genomic_DNA"/>
</dbReference>
<keyword evidence="2" id="KW-0560">Oxidoreductase</keyword>
<evidence type="ECO:0000313" key="5">
    <source>
        <dbReference type="Proteomes" id="UP000186736"/>
    </source>
</evidence>
<dbReference type="SUPFAM" id="SSF52218">
    <property type="entry name" value="Flavoproteins"/>
    <property type="match status" value="1"/>
</dbReference>
<dbReference type="RefSeq" id="WP_075805645.1">
    <property type="nucleotide sequence ID" value="NZ_MKZO01000048.1"/>
</dbReference>
<dbReference type="GO" id="GO:0005829">
    <property type="term" value="C:cytosol"/>
    <property type="evidence" value="ECO:0007669"/>
    <property type="project" value="TreeGrafter"/>
</dbReference>
<proteinExistence type="inferred from homology"/>
<dbReference type="GO" id="GO:0003955">
    <property type="term" value="F:NAD(P)H dehydrogenase (quinone) activity"/>
    <property type="evidence" value="ECO:0007669"/>
    <property type="project" value="TreeGrafter"/>
</dbReference>
<dbReference type="OrthoDB" id="9798454at2"/>
<comment type="similarity">
    <text evidence="1">Belongs to the NAD(P)H dehydrogenase (quinone) family.</text>
</comment>
<dbReference type="Pfam" id="PF02525">
    <property type="entry name" value="Flavodoxin_2"/>
    <property type="match status" value="1"/>
</dbReference>
<accession>A0A1Q9QYF2</accession>
<evidence type="ECO:0000256" key="2">
    <source>
        <dbReference type="ARBA" id="ARBA00023002"/>
    </source>
</evidence>
<evidence type="ECO:0000259" key="3">
    <source>
        <dbReference type="Pfam" id="PF02525"/>
    </source>
</evidence>
<dbReference type="PANTHER" id="PTHR10204:SF34">
    <property type="entry name" value="NAD(P)H DEHYDROGENASE [QUINONE] 1 ISOFORM 1"/>
    <property type="match status" value="1"/>
</dbReference>